<dbReference type="PANTHER" id="PTHR10884">
    <property type="entry name" value="NADH DEHYDROGENASE UBIQUINONE IRON-SULFUR PROTEIN 3"/>
    <property type="match status" value="1"/>
</dbReference>
<keyword evidence="3" id="KW-0520">NAD</keyword>
<dbReference type="InterPro" id="IPR010218">
    <property type="entry name" value="NADH_DH_suC"/>
</dbReference>
<dbReference type="PANTHER" id="PTHR10884:SF14">
    <property type="entry name" value="NADH DEHYDROGENASE [UBIQUINONE] IRON-SULFUR PROTEIN 3, MITOCHONDRIAL"/>
    <property type="match status" value="1"/>
</dbReference>
<dbReference type="GO" id="GO:0008137">
    <property type="term" value="F:NADH dehydrogenase (ubiquinone) activity"/>
    <property type="evidence" value="ECO:0007669"/>
    <property type="project" value="InterPro"/>
</dbReference>
<sequence length="192" mass="23133">MKYNLGRYLASIGPSILYQYSINPDKNSTCLYILKKKLYVFILILNMHFNTQFKGIIDVTASDYPDLPNRFNLLYMFNSFMYRNTCFVKLWCSELESVDSITSIFPGANWFERELWDMYGVHFKGHPDLRRILTDYGFMGFPLRKDFPLSGYVELRYYDKYKKIIYSPVKLVQDYRKYDLRSPWNYFDPNFK</sequence>
<evidence type="ECO:0000259" key="4">
    <source>
        <dbReference type="Pfam" id="PF00329"/>
    </source>
</evidence>
<proteinExistence type="inferred from homology"/>
<dbReference type="PROSITE" id="PS00542">
    <property type="entry name" value="COMPLEX1_30K"/>
    <property type="match status" value="1"/>
</dbReference>
<feature type="domain" description="NADH:ubiquinone oxidoreductase 30kDa subunit" evidence="4">
    <location>
        <begin position="34"/>
        <end position="152"/>
    </location>
</feature>
<protein>
    <submittedName>
        <fullName evidence="5">NADH dehydrogenase subunit 9</fullName>
    </submittedName>
</protein>
<dbReference type="RefSeq" id="YP_009370830.1">
    <property type="nucleotide sequence ID" value="NC_034798.1"/>
</dbReference>
<reference evidence="5" key="1">
    <citation type="journal article" date="2017" name="Genome Biol. Evol.">
        <title>Mitochondrial Genome Evolution and a Novel RNA Editing System in Deep-Branching Heteroloboseids.</title>
        <authorList>
            <person name="Yang J."/>
            <person name="Harding T."/>
            <person name="Kamikawa R."/>
            <person name="Simpson A.G.B."/>
            <person name="Roger A.J."/>
        </authorList>
    </citation>
    <scope>NUCLEOTIDE SEQUENCE</scope>
    <source>
        <strain evidence="5">AS12B</strain>
    </source>
</reference>
<evidence type="ECO:0000313" key="5">
    <source>
        <dbReference type="EMBL" id="ARO47996.1"/>
    </source>
</evidence>
<keyword evidence="5" id="KW-0496">Mitochondrion</keyword>
<gene>
    <name evidence="5" type="primary">nad9</name>
</gene>
<accession>A0A1W6R276</accession>
<name>A0A1W6R276_9EUKA</name>
<dbReference type="HAMAP" id="MF_01357">
    <property type="entry name" value="NDH1_NuoC"/>
    <property type="match status" value="1"/>
</dbReference>
<dbReference type="Gene3D" id="3.30.460.80">
    <property type="entry name" value="NADH:ubiquinone oxidoreductase, 30kDa subunit"/>
    <property type="match status" value="1"/>
</dbReference>
<geneLocation type="mitochondrion" evidence="5"/>
<dbReference type="EMBL" id="KX891215">
    <property type="protein sequence ID" value="ARO47996.1"/>
    <property type="molecule type" value="Genomic_DNA"/>
</dbReference>
<evidence type="ECO:0000256" key="2">
    <source>
        <dbReference type="ARBA" id="ARBA00022448"/>
    </source>
</evidence>
<dbReference type="InterPro" id="IPR001268">
    <property type="entry name" value="NADH_UbQ_OxRdtase_30kDa_su"/>
</dbReference>
<dbReference type="AlphaFoldDB" id="A0A1W6R276"/>
<dbReference type="InterPro" id="IPR020396">
    <property type="entry name" value="NADH_UbQ_OxRdtase_CS"/>
</dbReference>
<dbReference type="Pfam" id="PF00329">
    <property type="entry name" value="Complex1_30kDa"/>
    <property type="match status" value="1"/>
</dbReference>
<dbReference type="InterPro" id="IPR037232">
    <property type="entry name" value="NADH_quin_OxRdtase_su_C/D-like"/>
</dbReference>
<dbReference type="GeneID" id="32891801"/>
<evidence type="ECO:0000256" key="3">
    <source>
        <dbReference type="RuleBase" id="RU003456"/>
    </source>
</evidence>
<dbReference type="GO" id="GO:0016651">
    <property type="term" value="F:oxidoreductase activity, acting on NAD(P)H"/>
    <property type="evidence" value="ECO:0007669"/>
    <property type="project" value="InterPro"/>
</dbReference>
<comment type="similarity">
    <text evidence="1 3">Belongs to the complex I 30 kDa subunit family.</text>
</comment>
<keyword evidence="2 3" id="KW-0813">Transport</keyword>
<evidence type="ECO:0000256" key="1">
    <source>
        <dbReference type="ARBA" id="ARBA00007569"/>
    </source>
</evidence>
<dbReference type="SUPFAM" id="SSF143243">
    <property type="entry name" value="Nqo5-like"/>
    <property type="match status" value="1"/>
</dbReference>
<organism evidence="5">
    <name type="scientific">Pharyngomonas kirbyi</name>
    <dbReference type="NCBI Taxonomy" id="63601"/>
    <lineage>
        <taxon>Eukaryota</taxon>
        <taxon>Discoba</taxon>
        <taxon>Heterolobosea</taxon>
        <taxon>Pharyngomonada</taxon>
        <taxon>Pharyngomonas</taxon>
    </lineage>
</organism>
<keyword evidence="3" id="KW-1278">Translocase</keyword>